<keyword evidence="1" id="KW-0614">Plasmid</keyword>
<dbReference type="RefSeq" id="WP_339098105.1">
    <property type="nucleotide sequence ID" value="NZ_CP149784.1"/>
</dbReference>
<geneLocation type="plasmid" evidence="1">
    <name>p1</name>
</geneLocation>
<dbReference type="EMBL" id="CP149784">
    <property type="protein sequence ID" value="WYF46631.1"/>
    <property type="molecule type" value="Genomic_DNA"/>
</dbReference>
<protein>
    <submittedName>
        <fullName evidence="1">Uncharacterized protein</fullName>
    </submittedName>
</protein>
<name>A0AAU6Q8G1_9DEIO</name>
<sequence>MTYYAALHWMTAAVILFLERRRLPIPKFEDHQTLKSQMQPGKANVDKGCQNVYKLLETKSRDARYEVDPVKAITAQDVIFVNGWAKYIKDWATKHLTADGYTCT</sequence>
<gene>
    <name evidence="1" type="ORF">WDJ50_18065</name>
</gene>
<organism evidence="1">
    <name type="scientific">Deinococcus sp. VB142</name>
    <dbReference type="NCBI Taxonomy" id="3112952"/>
    <lineage>
        <taxon>Bacteria</taxon>
        <taxon>Thermotogati</taxon>
        <taxon>Deinococcota</taxon>
        <taxon>Deinococci</taxon>
        <taxon>Deinococcales</taxon>
        <taxon>Deinococcaceae</taxon>
        <taxon>Deinococcus</taxon>
    </lineage>
</organism>
<evidence type="ECO:0000313" key="1">
    <source>
        <dbReference type="EMBL" id="WYF46631.1"/>
    </source>
</evidence>
<reference evidence="1" key="1">
    <citation type="submission" date="2024-03" db="EMBL/GenBank/DDBJ databases">
        <title>Deinococcus weizhi sp. nov., isolated from human skin.</title>
        <authorList>
            <person name="Wei Z."/>
            <person name="Tian F."/>
            <person name="Yang C."/>
            <person name="Xin L.T."/>
            <person name="Wen Z.J."/>
            <person name="Lan K.C."/>
            <person name="Yu L."/>
            <person name="Zhe W."/>
            <person name="Dan F.D."/>
            <person name="Jun W."/>
            <person name="Rui Z."/>
            <person name="Yong X.J."/>
            <person name="Ting Y."/>
            <person name="Wei X."/>
            <person name="Xu Z.G."/>
            <person name="Xin Z."/>
            <person name="Dong F.G."/>
            <person name="Ni X.M."/>
            <person name="Zheng M.G."/>
            <person name="Chun Y."/>
            <person name="Qian W.X."/>
        </authorList>
    </citation>
    <scope>NUCLEOTIDE SEQUENCE</scope>
    <source>
        <strain evidence="1">VB142</strain>
        <plasmid evidence="1">p1</plasmid>
    </source>
</reference>
<accession>A0AAU6Q8G1</accession>
<dbReference type="AlphaFoldDB" id="A0AAU6Q8G1"/>
<proteinExistence type="predicted"/>